<keyword evidence="6" id="KW-0560">Oxidoreductase</keyword>
<dbReference type="InterPro" id="IPR009078">
    <property type="entry name" value="Ferritin-like_SF"/>
</dbReference>
<keyword evidence="4 5" id="KW-0408">Iron</keyword>
<protein>
    <recommendedName>
        <fullName evidence="6">Ferritin</fullName>
        <ecNumber evidence="6">1.16.3.1</ecNumber>
    </recommendedName>
</protein>
<dbReference type="GO" id="GO:0004322">
    <property type="term" value="F:ferroxidase activity"/>
    <property type="evidence" value="ECO:0007669"/>
    <property type="project" value="UniProtKB-EC"/>
</dbReference>
<dbReference type="GO" id="GO:0008199">
    <property type="term" value="F:ferric iron binding"/>
    <property type="evidence" value="ECO:0007669"/>
    <property type="project" value="InterPro"/>
</dbReference>
<dbReference type="Gene3D" id="1.20.1260.10">
    <property type="match status" value="1"/>
</dbReference>
<name>A0A9N9QL21_9CUCU</name>
<dbReference type="PROSITE" id="PS50905">
    <property type="entry name" value="FERRITIN_LIKE"/>
    <property type="match status" value="1"/>
</dbReference>
<evidence type="ECO:0000256" key="5">
    <source>
        <dbReference type="PIRSR" id="PIRSR601519-1"/>
    </source>
</evidence>
<dbReference type="Proteomes" id="UP001152799">
    <property type="component" value="Chromosome 11"/>
</dbReference>
<sequence length="284" mass="33152">MALLNTQTRIFKLLFTFFEPHSKLHTKIHKDIQRNLSSKPKNSSFILYRGNLSNFYNDSKVMYNVSTYENLVKQKSGSDDNKCTARGKKEFPGRHKFHKEVESALNDQIEVEFTAAFAYLSMAAYYGRSEVALPGCQGFFMNMHREEHEHALIFLNYVLMRGGHVKVPSLKPPDNEDWKDIMKSFGVAVAMECCVKEKMEDVVELAEKHKDHQLNDFISSDFLEEQNKSIQLLGRLFTRSKMVNTDVGEYLFDQHLYESFVKQSKDNYMYLTKLSDEEEKKVYK</sequence>
<feature type="binding site" evidence="5">
    <location>
        <position position="147"/>
    </location>
    <ligand>
        <name>Fe cation</name>
        <dbReference type="ChEBI" id="CHEBI:24875"/>
        <label>1</label>
    </ligand>
</feature>
<dbReference type="InterPro" id="IPR008331">
    <property type="entry name" value="Ferritin_DPS_dom"/>
</dbReference>
<comment type="similarity">
    <text evidence="1 6">Belongs to the ferritin family.</text>
</comment>
<comment type="function">
    <text evidence="6">Stores iron in a soluble, non-toxic, readily available form. Important for iron homeostasis. Iron is taken up in the ferrous form and deposited as ferric hydroxides after oxidation.</text>
</comment>
<comment type="catalytic activity">
    <reaction evidence="6">
        <text>4 Fe(2+) + O2 + 4 H(+) = 4 Fe(3+) + 2 H2O</text>
        <dbReference type="Rhea" id="RHEA:11148"/>
        <dbReference type="ChEBI" id="CHEBI:15377"/>
        <dbReference type="ChEBI" id="CHEBI:15378"/>
        <dbReference type="ChEBI" id="CHEBI:15379"/>
        <dbReference type="ChEBI" id="CHEBI:29033"/>
        <dbReference type="ChEBI" id="CHEBI:29034"/>
        <dbReference type="EC" id="1.16.3.1"/>
    </reaction>
</comment>
<dbReference type="EMBL" id="OU892287">
    <property type="protein sequence ID" value="CAG9761937.1"/>
    <property type="molecule type" value="Genomic_DNA"/>
</dbReference>
<dbReference type="PANTHER" id="PTHR11431:SF75">
    <property type="entry name" value="FERRITIN"/>
    <property type="match status" value="1"/>
</dbReference>
<evidence type="ECO:0000259" key="7">
    <source>
        <dbReference type="PROSITE" id="PS50905"/>
    </source>
</evidence>
<dbReference type="GO" id="GO:0005737">
    <property type="term" value="C:cytoplasm"/>
    <property type="evidence" value="ECO:0007669"/>
    <property type="project" value="TreeGrafter"/>
</dbReference>
<evidence type="ECO:0000256" key="1">
    <source>
        <dbReference type="ARBA" id="ARBA00007513"/>
    </source>
</evidence>
<feature type="binding site" evidence="5">
    <location>
        <position position="192"/>
    </location>
    <ligand>
        <name>Fe cation</name>
        <dbReference type="ChEBI" id="CHEBI:24875"/>
        <label>1</label>
    </ligand>
</feature>
<dbReference type="GO" id="GO:0006879">
    <property type="term" value="P:intracellular iron ion homeostasis"/>
    <property type="evidence" value="ECO:0007669"/>
    <property type="project" value="UniProtKB-KW"/>
</dbReference>
<dbReference type="GO" id="GO:0006826">
    <property type="term" value="P:iron ion transport"/>
    <property type="evidence" value="ECO:0007669"/>
    <property type="project" value="InterPro"/>
</dbReference>
<keyword evidence="2 6" id="KW-0409">Iron storage</keyword>
<evidence type="ECO:0000256" key="4">
    <source>
        <dbReference type="ARBA" id="ARBA00023004"/>
    </source>
</evidence>
<evidence type="ECO:0000313" key="9">
    <source>
        <dbReference type="Proteomes" id="UP001152799"/>
    </source>
</evidence>
<evidence type="ECO:0000313" key="8">
    <source>
        <dbReference type="EMBL" id="CAG9761937.1"/>
    </source>
</evidence>
<reference evidence="8" key="1">
    <citation type="submission" date="2022-01" db="EMBL/GenBank/DDBJ databases">
        <authorList>
            <person name="King R."/>
        </authorList>
    </citation>
    <scope>NUCLEOTIDE SEQUENCE</scope>
</reference>
<dbReference type="InterPro" id="IPR009040">
    <property type="entry name" value="Ferritin-like_diiron"/>
</dbReference>
<feature type="binding site" evidence="5">
    <location>
        <position position="226"/>
    </location>
    <ligand>
        <name>Fe cation</name>
        <dbReference type="ChEBI" id="CHEBI:24875"/>
        <label>1</label>
    </ligand>
</feature>
<dbReference type="GO" id="GO:0008198">
    <property type="term" value="F:ferrous iron binding"/>
    <property type="evidence" value="ECO:0007669"/>
    <property type="project" value="TreeGrafter"/>
</dbReference>
<dbReference type="InterPro" id="IPR012347">
    <property type="entry name" value="Ferritin-like"/>
</dbReference>
<proteinExistence type="inferred from homology"/>
<gene>
    <name evidence="8" type="ORF">CEUTPL_LOCUS2627</name>
</gene>
<keyword evidence="9" id="KW-1185">Reference proteome</keyword>
<organism evidence="8 9">
    <name type="scientific">Ceutorhynchus assimilis</name>
    <name type="common">cabbage seed weevil</name>
    <dbReference type="NCBI Taxonomy" id="467358"/>
    <lineage>
        <taxon>Eukaryota</taxon>
        <taxon>Metazoa</taxon>
        <taxon>Ecdysozoa</taxon>
        <taxon>Arthropoda</taxon>
        <taxon>Hexapoda</taxon>
        <taxon>Insecta</taxon>
        <taxon>Pterygota</taxon>
        <taxon>Neoptera</taxon>
        <taxon>Endopterygota</taxon>
        <taxon>Coleoptera</taxon>
        <taxon>Polyphaga</taxon>
        <taxon>Cucujiformia</taxon>
        <taxon>Curculionidae</taxon>
        <taxon>Ceutorhynchinae</taxon>
        <taxon>Ceutorhynchus</taxon>
    </lineage>
</organism>
<dbReference type="OrthoDB" id="186462at2759"/>
<feature type="binding site" evidence="5">
    <location>
        <position position="150"/>
    </location>
    <ligand>
        <name>Fe cation</name>
        <dbReference type="ChEBI" id="CHEBI:24875"/>
        <label>1</label>
    </ligand>
</feature>
<dbReference type="EC" id="1.16.3.1" evidence="6"/>
<feature type="binding site" evidence="5">
    <location>
        <position position="112"/>
    </location>
    <ligand>
        <name>Fe cation</name>
        <dbReference type="ChEBI" id="CHEBI:24875"/>
        <label>1</label>
    </ligand>
</feature>
<dbReference type="SUPFAM" id="SSF47240">
    <property type="entry name" value="Ferritin-like"/>
    <property type="match status" value="1"/>
</dbReference>
<feature type="domain" description="Ferritin-like diiron" evidence="7">
    <location>
        <begin position="95"/>
        <end position="244"/>
    </location>
</feature>
<evidence type="ECO:0000256" key="2">
    <source>
        <dbReference type="ARBA" id="ARBA00022434"/>
    </source>
</evidence>
<keyword evidence="3 5" id="KW-0479">Metal-binding</keyword>
<evidence type="ECO:0000256" key="3">
    <source>
        <dbReference type="ARBA" id="ARBA00022723"/>
    </source>
</evidence>
<dbReference type="PANTHER" id="PTHR11431">
    <property type="entry name" value="FERRITIN"/>
    <property type="match status" value="1"/>
</dbReference>
<evidence type="ECO:0000256" key="6">
    <source>
        <dbReference type="RuleBase" id="RU361145"/>
    </source>
</evidence>
<dbReference type="Pfam" id="PF00210">
    <property type="entry name" value="Ferritin"/>
    <property type="match status" value="1"/>
</dbReference>
<dbReference type="InterPro" id="IPR001519">
    <property type="entry name" value="Ferritin"/>
</dbReference>
<dbReference type="CDD" id="cd01056">
    <property type="entry name" value="Euk_Ferritin"/>
    <property type="match status" value="1"/>
</dbReference>
<accession>A0A9N9QL21</accession>
<dbReference type="AlphaFoldDB" id="A0A9N9QL21"/>